<evidence type="ECO:0000256" key="1">
    <source>
        <dbReference type="SAM" id="MobiDB-lite"/>
    </source>
</evidence>
<accession>A0A1I2FUP8</accession>
<evidence type="ECO:0000313" key="2">
    <source>
        <dbReference type="EMBL" id="SFF08236.1"/>
    </source>
</evidence>
<organism evidence="2 3">
    <name type="scientific">Nannocystis exedens</name>
    <dbReference type="NCBI Taxonomy" id="54"/>
    <lineage>
        <taxon>Bacteria</taxon>
        <taxon>Pseudomonadati</taxon>
        <taxon>Myxococcota</taxon>
        <taxon>Polyangia</taxon>
        <taxon>Nannocystales</taxon>
        <taxon>Nannocystaceae</taxon>
        <taxon>Nannocystis</taxon>
    </lineage>
</organism>
<evidence type="ECO:0000313" key="3">
    <source>
        <dbReference type="Proteomes" id="UP000199400"/>
    </source>
</evidence>
<dbReference type="Proteomes" id="UP000199400">
    <property type="component" value="Unassembled WGS sequence"/>
</dbReference>
<reference evidence="3" key="1">
    <citation type="submission" date="2016-10" db="EMBL/GenBank/DDBJ databases">
        <authorList>
            <person name="Varghese N."/>
            <person name="Submissions S."/>
        </authorList>
    </citation>
    <scope>NUCLEOTIDE SEQUENCE [LARGE SCALE GENOMIC DNA]</scope>
    <source>
        <strain evidence="3">ATCC 25963</strain>
    </source>
</reference>
<dbReference type="RefSeq" id="WP_096331526.1">
    <property type="nucleotide sequence ID" value="NZ_FOMX01000028.1"/>
</dbReference>
<dbReference type="AlphaFoldDB" id="A0A1I2FUP8"/>
<protein>
    <submittedName>
        <fullName evidence="2">Uncharacterized protein</fullName>
    </submittedName>
</protein>
<dbReference type="STRING" id="54.SAMN02745121_06812"/>
<gene>
    <name evidence="2" type="ORF">SAMN02745121_06812</name>
</gene>
<name>A0A1I2FUP8_9BACT</name>
<dbReference type="EMBL" id="FOMX01000028">
    <property type="protein sequence ID" value="SFF08236.1"/>
    <property type="molecule type" value="Genomic_DNA"/>
</dbReference>
<sequence length="232" mass="22778">MATRGFYLVSAALLGGSAVLLWLVLGDSPSPASDASTAAGTAATADDRALGVGGADYDPARGPVGGATATNRSEPDALAQTFTAVAERPARPPAAVMPPEPPVAGGPGLAAASEASAAARPRVLEAVRADLEARRDALRQACWPPGSDFGATFTVEATYAADGAMLTLGVSDVPGMPGVGACLMGQLAQTPPALAGPPGADVTVAVPVVFAGAERPPEPSPRAFGGSPGEGR</sequence>
<keyword evidence="3" id="KW-1185">Reference proteome</keyword>
<feature type="region of interest" description="Disordered" evidence="1">
    <location>
        <begin position="213"/>
        <end position="232"/>
    </location>
</feature>
<feature type="region of interest" description="Disordered" evidence="1">
    <location>
        <begin position="50"/>
        <end position="74"/>
    </location>
</feature>
<proteinExistence type="predicted"/>